<name>A0A8X8BB55_BRACI</name>
<keyword evidence="2" id="KW-1185">Reference proteome</keyword>
<gene>
    <name evidence="1" type="ORF">Bca52824_010905</name>
</gene>
<accession>A0A8X8BB55</accession>
<organism evidence="1 2">
    <name type="scientific">Brassica carinata</name>
    <name type="common">Ethiopian mustard</name>
    <name type="synonym">Abyssinian cabbage</name>
    <dbReference type="NCBI Taxonomy" id="52824"/>
    <lineage>
        <taxon>Eukaryota</taxon>
        <taxon>Viridiplantae</taxon>
        <taxon>Streptophyta</taxon>
        <taxon>Embryophyta</taxon>
        <taxon>Tracheophyta</taxon>
        <taxon>Spermatophyta</taxon>
        <taxon>Magnoliopsida</taxon>
        <taxon>eudicotyledons</taxon>
        <taxon>Gunneridae</taxon>
        <taxon>Pentapetalae</taxon>
        <taxon>rosids</taxon>
        <taxon>malvids</taxon>
        <taxon>Brassicales</taxon>
        <taxon>Brassicaceae</taxon>
        <taxon>Brassiceae</taxon>
        <taxon>Brassica</taxon>
    </lineage>
</organism>
<dbReference type="Proteomes" id="UP000886595">
    <property type="component" value="Unassembled WGS sequence"/>
</dbReference>
<dbReference type="AlphaFoldDB" id="A0A8X8BB55"/>
<proteinExistence type="predicted"/>
<evidence type="ECO:0000313" key="1">
    <source>
        <dbReference type="EMBL" id="KAG2328177.1"/>
    </source>
</evidence>
<evidence type="ECO:0000313" key="2">
    <source>
        <dbReference type="Proteomes" id="UP000886595"/>
    </source>
</evidence>
<reference evidence="1 2" key="1">
    <citation type="submission" date="2020-02" db="EMBL/GenBank/DDBJ databases">
        <authorList>
            <person name="Ma Q."/>
            <person name="Huang Y."/>
            <person name="Song X."/>
            <person name="Pei D."/>
        </authorList>
    </citation>
    <scope>NUCLEOTIDE SEQUENCE [LARGE SCALE GENOMIC DNA]</scope>
    <source>
        <strain evidence="1">Sxm20200214</strain>
        <tissue evidence="1">Leaf</tissue>
    </source>
</reference>
<dbReference type="EMBL" id="JAAMPC010000002">
    <property type="protein sequence ID" value="KAG2328177.1"/>
    <property type="molecule type" value="Genomic_DNA"/>
</dbReference>
<sequence>MEACVGLLFRSDLRSLDLKSMVCIVAAKAAVLSPSPRCLGKVPEAWCQRWSSMAALRRFCDLPPFRLFSSRLVFQEPTFEASSTSFLGLCLCALWFPKAAFGDDARGLRAVQVHVQRSTCSRLLAYCYWLGGLRISRLLPV</sequence>
<protein>
    <submittedName>
        <fullName evidence="1">Uncharacterized protein</fullName>
    </submittedName>
</protein>
<comment type="caution">
    <text evidence="1">The sequence shown here is derived from an EMBL/GenBank/DDBJ whole genome shotgun (WGS) entry which is preliminary data.</text>
</comment>